<sequence length="125" mass="13205">MSGSINMLSMDAGTKAIDALWQRSNVISDNVANADTPGYQQKSVSFEDQLSQAISDGSLSAGELDSVSPQVQVESGTISSSDSNGVDMETQMVELMRNQLQYSYLTRGVSDQLSMLKTAASGGEG</sequence>
<evidence type="ECO:0000256" key="1">
    <source>
        <dbReference type="ARBA" id="ARBA00004117"/>
    </source>
</evidence>
<keyword evidence="4 6" id="KW-0975">Bacterial flagellum</keyword>
<keyword evidence="10" id="KW-1185">Reference proteome</keyword>
<dbReference type="KEGG" id="eha:Ethha_2582"/>
<accession>E6U6K5</accession>
<dbReference type="EMBL" id="CP002400">
    <property type="protein sequence ID" value="ADU28075.1"/>
    <property type="molecule type" value="Genomic_DNA"/>
</dbReference>
<gene>
    <name evidence="9" type="ordered locus">Ethha_2582</name>
</gene>
<feature type="compositionally biased region" description="Polar residues" evidence="7">
    <location>
        <begin position="67"/>
        <end position="84"/>
    </location>
</feature>
<feature type="region of interest" description="Disordered" evidence="7">
    <location>
        <begin position="61"/>
        <end position="85"/>
    </location>
</feature>
<evidence type="ECO:0000313" key="9">
    <source>
        <dbReference type="EMBL" id="ADU28075.1"/>
    </source>
</evidence>
<keyword evidence="9" id="KW-0282">Flagellum</keyword>
<proteinExistence type="inferred from homology"/>
<evidence type="ECO:0000256" key="5">
    <source>
        <dbReference type="ARBA" id="ARBA00024934"/>
    </source>
</evidence>
<dbReference type="eggNOG" id="COG1815">
    <property type="taxonomic scope" value="Bacteria"/>
</dbReference>
<dbReference type="Proteomes" id="UP000001551">
    <property type="component" value="Chromosome"/>
</dbReference>
<evidence type="ECO:0000259" key="8">
    <source>
        <dbReference type="Pfam" id="PF00460"/>
    </source>
</evidence>
<dbReference type="InterPro" id="IPR019776">
    <property type="entry name" value="Flagellar_basal_body_rod_CS"/>
</dbReference>
<evidence type="ECO:0000256" key="4">
    <source>
        <dbReference type="ARBA" id="ARBA00023143"/>
    </source>
</evidence>
<evidence type="ECO:0000256" key="3">
    <source>
        <dbReference type="ARBA" id="ARBA00014376"/>
    </source>
</evidence>
<dbReference type="PANTHER" id="PTHR30435">
    <property type="entry name" value="FLAGELLAR PROTEIN"/>
    <property type="match status" value="1"/>
</dbReference>
<dbReference type="InterPro" id="IPR001444">
    <property type="entry name" value="Flag_bb_rod_N"/>
</dbReference>
<dbReference type="PIRSF" id="PIRSF002889">
    <property type="entry name" value="Rod_FlgB"/>
    <property type="match status" value="1"/>
</dbReference>
<reference evidence="9 10" key="1">
    <citation type="submission" date="2010-12" db="EMBL/GenBank/DDBJ databases">
        <title>Complete sequence of Ethanoligenens harbinense YUAN-3.</title>
        <authorList>
            <person name="Lucas S."/>
            <person name="Copeland A."/>
            <person name="Lapidus A."/>
            <person name="Cheng J.-F."/>
            <person name="Bruce D."/>
            <person name="Goodwin L."/>
            <person name="Pitluck S."/>
            <person name="Chertkov O."/>
            <person name="Misra M."/>
            <person name="Detter J.C."/>
            <person name="Han C."/>
            <person name="Tapia R."/>
            <person name="Land M."/>
            <person name="Hauser L."/>
            <person name="Jeffries C."/>
            <person name="Kyrpides N."/>
            <person name="Ivanova N."/>
            <person name="Mikhailova N."/>
            <person name="Wang A."/>
            <person name="Mouttaki H."/>
            <person name="He Z."/>
            <person name="Zhou J."/>
            <person name="Hemme C.L."/>
            <person name="Woyke T."/>
        </authorList>
    </citation>
    <scope>NUCLEOTIDE SEQUENCE [LARGE SCALE GENOMIC DNA]</scope>
    <source>
        <strain evidence="10">DSM 18485 / JCM 12961 / CGMCC 1.5033 / YUAN-3</strain>
    </source>
</reference>
<dbReference type="RefSeq" id="WP_013486418.1">
    <property type="nucleotide sequence ID" value="NC_014828.1"/>
</dbReference>
<protein>
    <recommendedName>
        <fullName evidence="3 6">Flagellar basal body rod protein FlgB</fullName>
    </recommendedName>
</protein>
<dbReference type="NCBIfam" id="TIGR01396">
    <property type="entry name" value="FlgB"/>
    <property type="match status" value="1"/>
</dbReference>
<dbReference type="AlphaFoldDB" id="E6U6K5"/>
<dbReference type="PROSITE" id="PS00588">
    <property type="entry name" value="FLAGELLA_BB_ROD"/>
    <property type="match status" value="1"/>
</dbReference>
<dbReference type="InterPro" id="IPR006300">
    <property type="entry name" value="FlgB"/>
</dbReference>
<evidence type="ECO:0000256" key="7">
    <source>
        <dbReference type="SAM" id="MobiDB-lite"/>
    </source>
</evidence>
<evidence type="ECO:0000313" key="10">
    <source>
        <dbReference type="Proteomes" id="UP000001551"/>
    </source>
</evidence>
<dbReference type="GO" id="GO:0030694">
    <property type="term" value="C:bacterial-type flagellum basal body, rod"/>
    <property type="evidence" value="ECO:0007669"/>
    <property type="project" value="InterPro"/>
</dbReference>
<dbReference type="HOGENOM" id="CLU_125463_3_1_9"/>
<dbReference type="PANTHER" id="PTHR30435:SF19">
    <property type="entry name" value="FLAGELLAR BASAL-BODY ROD PROTEIN FLGG"/>
    <property type="match status" value="1"/>
</dbReference>
<dbReference type="STRING" id="663278.Ethha_2582"/>
<comment type="subcellular location">
    <subcellularLocation>
        <location evidence="1 6">Bacterial flagellum basal body</location>
    </subcellularLocation>
</comment>
<keyword evidence="9" id="KW-0966">Cell projection</keyword>
<comment type="subunit">
    <text evidence="6">The basal body constitutes a major portion of the flagellar organelle and consists of a number of rings mounted on a central rod.</text>
</comment>
<evidence type="ECO:0000256" key="6">
    <source>
        <dbReference type="PIRNR" id="PIRNR002889"/>
    </source>
</evidence>
<comment type="function">
    <text evidence="5 6">Structural component of flagellum, the bacterial motility apparatus. Part of the rod structure of flagellar basal body.</text>
</comment>
<dbReference type="Pfam" id="PF00460">
    <property type="entry name" value="Flg_bb_rod"/>
    <property type="match status" value="1"/>
</dbReference>
<name>E6U6K5_ETHHY</name>
<keyword evidence="9" id="KW-0969">Cilium</keyword>
<dbReference type="GO" id="GO:0071978">
    <property type="term" value="P:bacterial-type flagellum-dependent swarming motility"/>
    <property type="evidence" value="ECO:0007669"/>
    <property type="project" value="TreeGrafter"/>
</dbReference>
<feature type="domain" description="Flagellar basal body rod protein N-terminal" evidence="8">
    <location>
        <begin position="11"/>
        <end position="40"/>
    </location>
</feature>
<comment type="similarity">
    <text evidence="2 6">Belongs to the flagella basal body rod proteins family.</text>
</comment>
<organism evidence="9 10">
    <name type="scientific">Ethanoligenens harbinense (strain DSM 18485 / JCM 12961 / CGMCC 1.5033 / YUAN-3)</name>
    <dbReference type="NCBI Taxonomy" id="663278"/>
    <lineage>
        <taxon>Bacteria</taxon>
        <taxon>Bacillati</taxon>
        <taxon>Bacillota</taxon>
        <taxon>Clostridia</taxon>
        <taxon>Eubacteriales</taxon>
        <taxon>Oscillospiraceae</taxon>
        <taxon>Ethanoligenens</taxon>
    </lineage>
</organism>
<evidence type="ECO:0000256" key="2">
    <source>
        <dbReference type="ARBA" id="ARBA00009677"/>
    </source>
</evidence>